<sequence length="61" mass="6513">PEVAVWSDSISVIGREVFYMQAVHQESIVVPENIDAVRAVTGSVVEGGKSVMLTNQSLGLI</sequence>
<gene>
    <name evidence="1" type="ORF">B9Q09_03590</name>
</gene>
<dbReference type="Proteomes" id="UP000240681">
    <property type="component" value="Unassembled WGS sequence"/>
</dbReference>
<organism evidence="1 2">
    <name type="scientific">Candidatus Marsarchaeota G2 archaeon ECH_B_SAG-C16</name>
    <dbReference type="NCBI Taxonomy" id="1978163"/>
    <lineage>
        <taxon>Archaea</taxon>
        <taxon>Candidatus Marsarchaeota</taxon>
        <taxon>Candidatus Marsarchaeota group 2</taxon>
    </lineage>
</organism>
<name>A0A2R6B8S2_9ARCH</name>
<dbReference type="EMBL" id="NEXK01000071">
    <property type="protein sequence ID" value="PSN94995.1"/>
    <property type="molecule type" value="Genomic_DNA"/>
</dbReference>
<evidence type="ECO:0000313" key="2">
    <source>
        <dbReference type="Proteomes" id="UP000240681"/>
    </source>
</evidence>
<dbReference type="Gene3D" id="3.30.360.10">
    <property type="entry name" value="Dihydrodipicolinate Reductase, domain 2"/>
    <property type="match status" value="1"/>
</dbReference>
<protein>
    <submittedName>
        <fullName evidence="1">Glyceraldehyde-3-phosphate dehydrogenase</fullName>
    </submittedName>
</protein>
<feature type="non-terminal residue" evidence="1">
    <location>
        <position position="1"/>
    </location>
</feature>
<proteinExistence type="predicted"/>
<comment type="caution">
    <text evidence="1">The sequence shown here is derived from an EMBL/GenBank/DDBJ whole genome shotgun (WGS) entry which is preliminary data.</text>
</comment>
<evidence type="ECO:0000313" key="1">
    <source>
        <dbReference type="EMBL" id="PSN94995.1"/>
    </source>
</evidence>
<reference evidence="1 2" key="1">
    <citation type="submission" date="2017-04" db="EMBL/GenBank/DDBJ databases">
        <title>Novel microbial lineages endemic to geothermal iron-oxide mats fill important gaps in the evolutionary history of Archaea.</title>
        <authorList>
            <person name="Jay Z.J."/>
            <person name="Beam J.P."/>
            <person name="Dlakic M."/>
            <person name="Rusch D.B."/>
            <person name="Kozubal M.A."/>
            <person name="Inskeep W.P."/>
        </authorList>
    </citation>
    <scope>NUCLEOTIDE SEQUENCE [LARGE SCALE GENOMIC DNA]</scope>
    <source>
        <strain evidence="1">ECH_B_SAG-C16</strain>
    </source>
</reference>
<accession>A0A2R6B8S2</accession>
<dbReference type="AlphaFoldDB" id="A0A2R6B8S2"/>